<dbReference type="RefSeq" id="WP_377743818.1">
    <property type="nucleotide sequence ID" value="NZ_JBHRXJ010000004.1"/>
</dbReference>
<reference evidence="3" key="1">
    <citation type="journal article" date="2019" name="Int. J. Syst. Evol. Microbiol.">
        <title>The Global Catalogue of Microorganisms (GCM) 10K type strain sequencing project: providing services to taxonomists for standard genome sequencing and annotation.</title>
        <authorList>
            <consortium name="The Broad Institute Genomics Platform"/>
            <consortium name="The Broad Institute Genome Sequencing Center for Infectious Disease"/>
            <person name="Wu L."/>
            <person name="Ma J."/>
        </authorList>
    </citation>
    <scope>NUCLEOTIDE SEQUENCE [LARGE SCALE GENOMIC DNA]</scope>
    <source>
        <strain evidence="3">KCTC 42899</strain>
    </source>
</reference>
<keyword evidence="3" id="KW-1185">Reference proteome</keyword>
<dbReference type="Proteomes" id="UP001595721">
    <property type="component" value="Unassembled WGS sequence"/>
</dbReference>
<name>A0ABV7R243_9RHOB</name>
<evidence type="ECO:0000256" key="1">
    <source>
        <dbReference type="SAM" id="Phobius"/>
    </source>
</evidence>
<feature type="transmembrane region" description="Helical" evidence="1">
    <location>
        <begin position="95"/>
        <end position="114"/>
    </location>
</feature>
<feature type="transmembrane region" description="Helical" evidence="1">
    <location>
        <begin position="175"/>
        <end position="195"/>
    </location>
</feature>
<evidence type="ECO:0000313" key="2">
    <source>
        <dbReference type="EMBL" id="MFC3528158.1"/>
    </source>
</evidence>
<gene>
    <name evidence="2" type="ORF">ACFOMH_08195</name>
</gene>
<protein>
    <submittedName>
        <fullName evidence="2">Uncharacterized protein</fullName>
    </submittedName>
</protein>
<accession>A0ABV7R243</accession>
<keyword evidence="1" id="KW-1133">Transmembrane helix</keyword>
<keyword evidence="1" id="KW-0472">Membrane</keyword>
<comment type="caution">
    <text evidence="2">The sequence shown here is derived from an EMBL/GenBank/DDBJ whole genome shotgun (WGS) entry which is preliminary data.</text>
</comment>
<feature type="transmembrane region" description="Helical" evidence="1">
    <location>
        <begin position="56"/>
        <end position="75"/>
    </location>
</feature>
<organism evidence="2 3">
    <name type="scientific">Paracoccus mangrovi</name>
    <dbReference type="NCBI Taxonomy" id="1715645"/>
    <lineage>
        <taxon>Bacteria</taxon>
        <taxon>Pseudomonadati</taxon>
        <taxon>Pseudomonadota</taxon>
        <taxon>Alphaproteobacteria</taxon>
        <taxon>Rhodobacterales</taxon>
        <taxon>Paracoccaceae</taxon>
        <taxon>Paracoccus</taxon>
    </lineage>
</organism>
<sequence length="205" mass="22694">MDHLTEAMEDVAGADRAEMDPVARLRAVINDFGPQEVMAGDYREVIAESRWRHLRWTVVAGIGLTFLAMRIRPYILEPGWREDLMQSSWGSVMMFVDRYAFLIAILVVLGGLMLDRLRCLPGISAPRMSSQTVFRVLCTATVPAVMVLMSALAGIGALLYPLLSNGGLRDFGLEWLTIAALALLCSVLTRNLVILMRSCRPILLG</sequence>
<keyword evidence="1" id="KW-0812">Transmembrane</keyword>
<evidence type="ECO:0000313" key="3">
    <source>
        <dbReference type="Proteomes" id="UP001595721"/>
    </source>
</evidence>
<dbReference type="EMBL" id="JBHRXJ010000004">
    <property type="protein sequence ID" value="MFC3528158.1"/>
    <property type="molecule type" value="Genomic_DNA"/>
</dbReference>
<proteinExistence type="predicted"/>
<feature type="transmembrane region" description="Helical" evidence="1">
    <location>
        <begin position="134"/>
        <end position="163"/>
    </location>
</feature>